<dbReference type="Proteomes" id="UP001432027">
    <property type="component" value="Unassembled WGS sequence"/>
</dbReference>
<dbReference type="PANTHER" id="PTHR45733:SF8">
    <property type="entry name" value="FORMIN-J"/>
    <property type="match status" value="1"/>
</dbReference>
<organism evidence="2 3">
    <name type="scientific">Pristionchus entomophagus</name>
    <dbReference type="NCBI Taxonomy" id="358040"/>
    <lineage>
        <taxon>Eukaryota</taxon>
        <taxon>Metazoa</taxon>
        <taxon>Ecdysozoa</taxon>
        <taxon>Nematoda</taxon>
        <taxon>Chromadorea</taxon>
        <taxon>Rhabditida</taxon>
        <taxon>Rhabditina</taxon>
        <taxon>Diplogasteromorpha</taxon>
        <taxon>Diplogasteroidea</taxon>
        <taxon>Neodiplogasteridae</taxon>
        <taxon>Pristionchus</taxon>
    </lineage>
</organism>
<evidence type="ECO:0000313" key="2">
    <source>
        <dbReference type="EMBL" id="GMS89866.1"/>
    </source>
</evidence>
<feature type="compositionally biased region" description="Basic and acidic residues" evidence="1">
    <location>
        <begin position="524"/>
        <end position="535"/>
    </location>
</feature>
<proteinExistence type="predicted"/>
<feature type="region of interest" description="Disordered" evidence="1">
    <location>
        <begin position="643"/>
        <end position="667"/>
    </location>
</feature>
<dbReference type="PANTHER" id="PTHR45733">
    <property type="entry name" value="FORMIN-J"/>
    <property type="match status" value="1"/>
</dbReference>
<evidence type="ECO:0000313" key="3">
    <source>
        <dbReference type="Proteomes" id="UP001432027"/>
    </source>
</evidence>
<dbReference type="AlphaFoldDB" id="A0AAV5T2Z4"/>
<protein>
    <submittedName>
        <fullName evidence="2">Uncharacterized protein</fullName>
    </submittedName>
</protein>
<feature type="region of interest" description="Disordered" evidence="1">
    <location>
        <begin position="1"/>
        <end position="42"/>
    </location>
</feature>
<dbReference type="EMBL" id="BTSX01000003">
    <property type="protein sequence ID" value="GMS89866.1"/>
    <property type="molecule type" value="Genomic_DNA"/>
</dbReference>
<sequence>SITQTTMAHNESTQDNPPEQRERKMSFGSSSEPRMRTRSFGKNSGMEMHIVREYAGDEMDRKLSLLKLVKKAIARDNTSIFRAVCEQISSVQTDHQDLRILVENILRPITQQFVKNNPGVTYDDRDKDILEILCDITSSRIKVYRALSDEPTVYEGSVVEENREIQVCETQFRAVYAPVYSAEMHEALGISQSIVYHALYKDVFKMPKKLIDDAIRFIRNDIDQHCHTKLSDMWMMDDHHMHAFNAPCCKTQPPFPFCACKSLDPSIYRNVEYDLYRKKARQPELAAQNSLAAKFGVGARCQVRDGKETRPATVVNVVKHDVRKVVIEDGSNNPIFRDYDVSDLRPLPTAPVAYNSMQALMSGVQRGPHPPMGFLPGCGPPPPFVPPPLMYGMAPATSIAIMMARASVAGPPPSPPPYYSSPPAMMFPPPGQHQQHFSYGGSNEMMAMPPPSPMMEGQMSFGFSPAPADSSLDSSAFSATPVSSKKGERRTRDKKPRALSVELTDSPTGEKRPKENGLTWWQDPTKRRQEEGEKRKGGRRATVGDTIGEMNRQLQPKQQLLLSTCSSVPENDSPALPSLMDPPMQQLQLQTGPVAAASAAAAARGKLPSLFPLPTAQARSSYYSSSGELSDGVFISADEGVNTSQTSLSNNRDSPLVSSSSVPSVPQMGATTHEFPCTSLSVPYITLQQYDEVNKNARYSMDPDGNDLPDMATIRFYYNMGLHRHMELNNDPICPPPPNTLPMPAEIFSPTLPPQSPMMFFPPNSVPYAPTPSAPPPTPCVSMHPSLPSHLYQYIFPAVEGMPAYSFDHRGGVQMMGQGPMNSVPSPSPMMSDGQGNVFFN</sequence>
<comment type="caution">
    <text evidence="2">The sequence shown here is derived from an EMBL/GenBank/DDBJ whole genome shotgun (WGS) entry which is preliminary data.</text>
</comment>
<gene>
    <name evidence="2" type="ORF">PENTCL1PPCAC_12041</name>
</gene>
<name>A0AAV5T2Z4_9BILA</name>
<feature type="non-terminal residue" evidence="2">
    <location>
        <position position="1"/>
    </location>
</feature>
<feature type="compositionally biased region" description="Polar residues" evidence="1">
    <location>
        <begin position="643"/>
        <end position="653"/>
    </location>
</feature>
<keyword evidence="3" id="KW-1185">Reference proteome</keyword>
<feature type="region of interest" description="Disordered" evidence="1">
    <location>
        <begin position="449"/>
        <end position="542"/>
    </location>
</feature>
<feature type="compositionally biased region" description="Basic residues" evidence="1">
    <location>
        <begin position="487"/>
        <end position="497"/>
    </location>
</feature>
<evidence type="ECO:0000256" key="1">
    <source>
        <dbReference type="SAM" id="MobiDB-lite"/>
    </source>
</evidence>
<accession>A0AAV5T2Z4</accession>
<reference evidence="2" key="1">
    <citation type="submission" date="2023-10" db="EMBL/GenBank/DDBJ databases">
        <title>Genome assembly of Pristionchus species.</title>
        <authorList>
            <person name="Yoshida K."/>
            <person name="Sommer R.J."/>
        </authorList>
    </citation>
    <scope>NUCLEOTIDE SEQUENCE</scope>
    <source>
        <strain evidence="2">RS0144</strain>
    </source>
</reference>
<dbReference type="InterPro" id="IPR051144">
    <property type="entry name" value="Formin_homology_domain"/>
</dbReference>
<feature type="compositionally biased region" description="Low complexity" evidence="1">
    <location>
        <begin position="463"/>
        <end position="479"/>
    </location>
</feature>
<feature type="compositionally biased region" description="Polar residues" evidence="1">
    <location>
        <begin position="1"/>
        <end position="17"/>
    </location>
</feature>
<feature type="compositionally biased region" description="Low complexity" evidence="1">
    <location>
        <begin position="654"/>
        <end position="666"/>
    </location>
</feature>